<gene>
    <name evidence="1" type="ORF">LX64_01751</name>
</gene>
<dbReference type="GO" id="GO:0016740">
    <property type="term" value="F:transferase activity"/>
    <property type="evidence" value="ECO:0007669"/>
    <property type="project" value="UniProtKB-KW"/>
</dbReference>
<name>A0A327QSL3_9BACT</name>
<dbReference type="PANTHER" id="PTHR34822:SF1">
    <property type="entry name" value="GRPB FAMILY PROTEIN"/>
    <property type="match status" value="1"/>
</dbReference>
<dbReference type="InterPro" id="IPR043519">
    <property type="entry name" value="NT_sf"/>
</dbReference>
<evidence type="ECO:0000313" key="2">
    <source>
        <dbReference type="Proteomes" id="UP000249547"/>
    </source>
</evidence>
<accession>A0A327QSL3</accession>
<dbReference type="SUPFAM" id="SSF81301">
    <property type="entry name" value="Nucleotidyltransferase"/>
    <property type="match status" value="1"/>
</dbReference>
<dbReference type="AlphaFoldDB" id="A0A327QSL3"/>
<proteinExistence type="predicted"/>
<protein>
    <submittedName>
        <fullName evidence="1">GrpB-like predicted nucleotidyltransferase (UPF0157 family)</fullName>
    </submittedName>
</protein>
<dbReference type="InterPro" id="IPR007344">
    <property type="entry name" value="GrpB/CoaE"/>
</dbReference>
<sequence length="206" mass="23259">MFFVVILTVSVLNLSKRRMKVEIVPYQEEWPLQFQALGKQLKAALGTYAVAIHHIGSTSIPGLQAKAIIDIQVTVDTLHPNIAERLAEAGALISPVNLSDHRPPGTDIPNEELQKMFFRYAEPRANIHVRENGRFNQRYALLIRDYLRQHPRVANAYGEFKVRLSRAFPNDPDGYVDIKDPVFDIIMEGANAWAKESGWKVPGSDI</sequence>
<comment type="caution">
    <text evidence="1">The sequence shown here is derived from an EMBL/GenBank/DDBJ whole genome shotgun (WGS) entry which is preliminary data.</text>
</comment>
<dbReference type="EMBL" id="QLLL01000003">
    <property type="protein sequence ID" value="RAJ06624.1"/>
    <property type="molecule type" value="Genomic_DNA"/>
</dbReference>
<reference evidence="1 2" key="1">
    <citation type="submission" date="2018-06" db="EMBL/GenBank/DDBJ databases">
        <title>Genomic Encyclopedia of Archaeal and Bacterial Type Strains, Phase II (KMG-II): from individual species to whole genera.</title>
        <authorList>
            <person name="Goeker M."/>
        </authorList>
    </citation>
    <scope>NUCLEOTIDE SEQUENCE [LARGE SCALE GENOMIC DNA]</scope>
    <source>
        <strain evidence="1 2">DSM 23857</strain>
    </source>
</reference>
<keyword evidence="1" id="KW-0808">Transferase</keyword>
<dbReference type="PANTHER" id="PTHR34822">
    <property type="entry name" value="GRPB DOMAIN PROTEIN (AFU_ORTHOLOGUE AFUA_1G01530)"/>
    <property type="match status" value="1"/>
</dbReference>
<dbReference type="Gene3D" id="3.30.460.10">
    <property type="entry name" value="Beta Polymerase, domain 2"/>
    <property type="match status" value="1"/>
</dbReference>
<keyword evidence="2" id="KW-1185">Reference proteome</keyword>
<dbReference type="Proteomes" id="UP000249547">
    <property type="component" value="Unassembled WGS sequence"/>
</dbReference>
<evidence type="ECO:0000313" key="1">
    <source>
        <dbReference type="EMBL" id="RAJ06624.1"/>
    </source>
</evidence>
<organism evidence="1 2">
    <name type="scientific">Chitinophaga skermanii</name>
    <dbReference type="NCBI Taxonomy" id="331697"/>
    <lineage>
        <taxon>Bacteria</taxon>
        <taxon>Pseudomonadati</taxon>
        <taxon>Bacteroidota</taxon>
        <taxon>Chitinophagia</taxon>
        <taxon>Chitinophagales</taxon>
        <taxon>Chitinophagaceae</taxon>
        <taxon>Chitinophaga</taxon>
    </lineage>
</organism>
<dbReference type="Pfam" id="PF04229">
    <property type="entry name" value="GrpB"/>
    <property type="match status" value="1"/>
</dbReference>